<dbReference type="AlphaFoldDB" id="A0A0F9QDV8"/>
<sequence>MAAGFNDATLGSQRIGFAQGGVKMEMCAIDYSNDVSSTNNLIPTTLVKLLGWVGYVTVCTDAGCICGGQGKPITNMSICEGSFLGISAADVTVATLTSEAKMNYLVWGW</sequence>
<dbReference type="EMBL" id="LAZR01001687">
    <property type="protein sequence ID" value="KKN40744.1"/>
    <property type="molecule type" value="Genomic_DNA"/>
</dbReference>
<protein>
    <submittedName>
        <fullName evidence="1">Uncharacterized protein</fullName>
    </submittedName>
</protein>
<proteinExistence type="predicted"/>
<accession>A0A0F9QDV8</accession>
<reference evidence="1" key="1">
    <citation type="journal article" date="2015" name="Nature">
        <title>Complex archaea that bridge the gap between prokaryotes and eukaryotes.</title>
        <authorList>
            <person name="Spang A."/>
            <person name="Saw J.H."/>
            <person name="Jorgensen S.L."/>
            <person name="Zaremba-Niedzwiedzka K."/>
            <person name="Martijn J."/>
            <person name="Lind A.E."/>
            <person name="van Eijk R."/>
            <person name="Schleper C."/>
            <person name="Guy L."/>
            <person name="Ettema T.J."/>
        </authorList>
    </citation>
    <scope>NUCLEOTIDE SEQUENCE</scope>
</reference>
<evidence type="ECO:0000313" key="1">
    <source>
        <dbReference type="EMBL" id="KKN40744.1"/>
    </source>
</evidence>
<gene>
    <name evidence="1" type="ORF">LCGC14_0730520</name>
</gene>
<comment type="caution">
    <text evidence="1">The sequence shown here is derived from an EMBL/GenBank/DDBJ whole genome shotgun (WGS) entry which is preliminary data.</text>
</comment>
<name>A0A0F9QDV8_9ZZZZ</name>
<organism evidence="1">
    <name type="scientific">marine sediment metagenome</name>
    <dbReference type="NCBI Taxonomy" id="412755"/>
    <lineage>
        <taxon>unclassified sequences</taxon>
        <taxon>metagenomes</taxon>
        <taxon>ecological metagenomes</taxon>
    </lineage>
</organism>